<evidence type="ECO:0000313" key="2">
    <source>
        <dbReference type="EMBL" id="JAE39158.1"/>
    </source>
</evidence>
<feature type="compositionally biased region" description="Polar residues" evidence="1">
    <location>
        <begin position="15"/>
        <end position="26"/>
    </location>
</feature>
<sequence>MMEKATKNHELLTINPLNKVSPYSTHTKQKMPNWHRNRQAFGESNAINPKDIA</sequence>
<organism evidence="2">
    <name type="scientific">Arundo donax</name>
    <name type="common">Giant reed</name>
    <name type="synonym">Donax arundinaceus</name>
    <dbReference type="NCBI Taxonomy" id="35708"/>
    <lineage>
        <taxon>Eukaryota</taxon>
        <taxon>Viridiplantae</taxon>
        <taxon>Streptophyta</taxon>
        <taxon>Embryophyta</taxon>
        <taxon>Tracheophyta</taxon>
        <taxon>Spermatophyta</taxon>
        <taxon>Magnoliopsida</taxon>
        <taxon>Liliopsida</taxon>
        <taxon>Poales</taxon>
        <taxon>Poaceae</taxon>
        <taxon>PACMAD clade</taxon>
        <taxon>Arundinoideae</taxon>
        <taxon>Arundineae</taxon>
        <taxon>Arundo</taxon>
    </lineage>
</organism>
<dbReference type="EMBL" id="GBRH01158738">
    <property type="protein sequence ID" value="JAE39158.1"/>
    <property type="molecule type" value="Transcribed_RNA"/>
</dbReference>
<feature type="region of interest" description="Disordered" evidence="1">
    <location>
        <begin position="1"/>
        <end position="53"/>
    </location>
</feature>
<name>A0A0A9I1Y2_ARUDO</name>
<dbReference type="AlphaFoldDB" id="A0A0A9I1Y2"/>
<feature type="compositionally biased region" description="Basic residues" evidence="1">
    <location>
        <begin position="27"/>
        <end position="38"/>
    </location>
</feature>
<protein>
    <submittedName>
        <fullName evidence="2">Uncharacterized protein</fullName>
    </submittedName>
</protein>
<reference evidence="2" key="2">
    <citation type="journal article" date="2015" name="Data Brief">
        <title>Shoot transcriptome of the giant reed, Arundo donax.</title>
        <authorList>
            <person name="Barrero R.A."/>
            <person name="Guerrero F.D."/>
            <person name="Moolhuijzen P."/>
            <person name="Goolsby J.A."/>
            <person name="Tidwell J."/>
            <person name="Bellgard S.E."/>
            <person name="Bellgard M.I."/>
        </authorList>
    </citation>
    <scope>NUCLEOTIDE SEQUENCE</scope>
    <source>
        <tissue evidence="2">Shoot tissue taken approximately 20 cm above the soil surface</tissue>
    </source>
</reference>
<evidence type="ECO:0000256" key="1">
    <source>
        <dbReference type="SAM" id="MobiDB-lite"/>
    </source>
</evidence>
<proteinExistence type="predicted"/>
<feature type="compositionally biased region" description="Basic and acidic residues" evidence="1">
    <location>
        <begin position="1"/>
        <end position="10"/>
    </location>
</feature>
<reference evidence="2" key="1">
    <citation type="submission" date="2014-09" db="EMBL/GenBank/DDBJ databases">
        <authorList>
            <person name="Magalhaes I.L.F."/>
            <person name="Oliveira U."/>
            <person name="Santos F.R."/>
            <person name="Vidigal T.H.D.A."/>
            <person name="Brescovit A.D."/>
            <person name="Santos A.J."/>
        </authorList>
    </citation>
    <scope>NUCLEOTIDE SEQUENCE</scope>
    <source>
        <tissue evidence="2">Shoot tissue taken approximately 20 cm above the soil surface</tissue>
    </source>
</reference>
<accession>A0A0A9I1Y2</accession>